<dbReference type="EMBL" id="BGPR01001413">
    <property type="protein sequence ID" value="GBM53313.1"/>
    <property type="molecule type" value="Genomic_DNA"/>
</dbReference>
<gene>
    <name evidence="1" type="ORF">AVEN_259300_1</name>
</gene>
<evidence type="ECO:0000313" key="1">
    <source>
        <dbReference type="EMBL" id="GBM53313.1"/>
    </source>
</evidence>
<organism evidence="1 2">
    <name type="scientific">Araneus ventricosus</name>
    <name type="common">Orbweaver spider</name>
    <name type="synonym">Epeira ventricosa</name>
    <dbReference type="NCBI Taxonomy" id="182803"/>
    <lineage>
        <taxon>Eukaryota</taxon>
        <taxon>Metazoa</taxon>
        <taxon>Ecdysozoa</taxon>
        <taxon>Arthropoda</taxon>
        <taxon>Chelicerata</taxon>
        <taxon>Arachnida</taxon>
        <taxon>Araneae</taxon>
        <taxon>Araneomorphae</taxon>
        <taxon>Entelegynae</taxon>
        <taxon>Araneoidea</taxon>
        <taxon>Araneidae</taxon>
        <taxon>Araneus</taxon>
    </lineage>
</organism>
<sequence length="90" mass="10294">MHICLFAISEILTSQNELKREKAISYRKMPLFSVFKALSASSASEGRVKGVLKLEFGRRERRVDWRLAFDSRDRILKSGLSSKLWTCSGV</sequence>
<evidence type="ECO:0000313" key="2">
    <source>
        <dbReference type="Proteomes" id="UP000499080"/>
    </source>
</evidence>
<reference evidence="1 2" key="1">
    <citation type="journal article" date="2019" name="Sci. Rep.">
        <title>Orb-weaving spider Araneus ventricosus genome elucidates the spidroin gene catalogue.</title>
        <authorList>
            <person name="Kono N."/>
            <person name="Nakamura H."/>
            <person name="Ohtoshi R."/>
            <person name="Moran D.A.P."/>
            <person name="Shinohara A."/>
            <person name="Yoshida Y."/>
            <person name="Fujiwara M."/>
            <person name="Mori M."/>
            <person name="Tomita M."/>
            <person name="Arakawa K."/>
        </authorList>
    </citation>
    <scope>NUCLEOTIDE SEQUENCE [LARGE SCALE GENOMIC DNA]</scope>
</reference>
<accession>A0A4Y2GIA8</accession>
<protein>
    <submittedName>
        <fullName evidence="1">Uncharacterized protein</fullName>
    </submittedName>
</protein>
<name>A0A4Y2GIA8_ARAVE</name>
<dbReference type="AlphaFoldDB" id="A0A4Y2GIA8"/>
<dbReference type="Proteomes" id="UP000499080">
    <property type="component" value="Unassembled WGS sequence"/>
</dbReference>
<proteinExistence type="predicted"/>
<keyword evidence="2" id="KW-1185">Reference proteome</keyword>
<comment type="caution">
    <text evidence="1">The sequence shown here is derived from an EMBL/GenBank/DDBJ whole genome shotgun (WGS) entry which is preliminary data.</text>
</comment>